<dbReference type="PRINTS" id="PR00419">
    <property type="entry name" value="ADXRDTASE"/>
</dbReference>
<evidence type="ECO:0000313" key="7">
    <source>
        <dbReference type="EMBL" id="MBD8488689.1"/>
    </source>
</evidence>
<evidence type="ECO:0000256" key="1">
    <source>
        <dbReference type="ARBA" id="ARBA00004829"/>
    </source>
</evidence>
<feature type="domain" description="Amine oxidase" evidence="6">
    <location>
        <begin position="13"/>
        <end position="488"/>
    </location>
</feature>
<evidence type="ECO:0000256" key="5">
    <source>
        <dbReference type="RuleBase" id="RU362075"/>
    </source>
</evidence>
<dbReference type="Pfam" id="PF01593">
    <property type="entry name" value="Amino_oxidase"/>
    <property type="match status" value="1"/>
</dbReference>
<accession>A0ABR9AM42</accession>
<dbReference type="InterPro" id="IPR036188">
    <property type="entry name" value="FAD/NAD-bd_sf"/>
</dbReference>
<organism evidence="7 8">
    <name type="scientific">Echinicola arenosa</name>
    <dbReference type="NCBI Taxonomy" id="2774144"/>
    <lineage>
        <taxon>Bacteria</taxon>
        <taxon>Pseudomonadati</taxon>
        <taxon>Bacteroidota</taxon>
        <taxon>Cytophagia</taxon>
        <taxon>Cytophagales</taxon>
        <taxon>Cyclobacteriaceae</taxon>
        <taxon>Echinicola</taxon>
    </lineage>
</organism>
<proteinExistence type="inferred from homology"/>
<dbReference type="PANTHER" id="PTHR43734:SF1">
    <property type="entry name" value="PHYTOENE DESATURASE"/>
    <property type="match status" value="1"/>
</dbReference>
<dbReference type="EMBL" id="JACYTQ010000002">
    <property type="protein sequence ID" value="MBD8488689.1"/>
    <property type="molecule type" value="Genomic_DNA"/>
</dbReference>
<dbReference type="SUPFAM" id="SSF51905">
    <property type="entry name" value="FAD/NAD(P)-binding domain"/>
    <property type="match status" value="1"/>
</dbReference>
<comment type="pathway">
    <text evidence="1 5">Carotenoid biosynthesis.</text>
</comment>
<keyword evidence="3 5" id="KW-0125">Carotenoid biosynthesis</keyword>
<dbReference type="NCBIfam" id="TIGR02734">
    <property type="entry name" value="crtI_fam"/>
    <property type="match status" value="1"/>
</dbReference>
<evidence type="ECO:0000256" key="3">
    <source>
        <dbReference type="ARBA" id="ARBA00022746"/>
    </source>
</evidence>
<dbReference type="InterPro" id="IPR002937">
    <property type="entry name" value="Amino_oxidase"/>
</dbReference>
<evidence type="ECO:0000256" key="4">
    <source>
        <dbReference type="ARBA" id="ARBA00023002"/>
    </source>
</evidence>
<comment type="similarity">
    <text evidence="2 5">Belongs to the carotenoid/retinoid oxidoreductase family.</text>
</comment>
<protein>
    <submittedName>
        <fullName evidence="7">Phytoene desaturase</fullName>
    </submittedName>
</protein>
<evidence type="ECO:0000313" key="8">
    <source>
        <dbReference type="Proteomes" id="UP000647133"/>
    </source>
</evidence>
<dbReference type="Gene3D" id="3.50.50.60">
    <property type="entry name" value="FAD/NAD(P)-binding domain"/>
    <property type="match status" value="2"/>
</dbReference>
<dbReference type="Proteomes" id="UP000647133">
    <property type="component" value="Unassembled WGS sequence"/>
</dbReference>
<comment type="caution">
    <text evidence="7">The sequence shown here is derived from an EMBL/GenBank/DDBJ whole genome shotgun (WGS) entry which is preliminary data.</text>
</comment>
<name>A0ABR9AM42_9BACT</name>
<sequence>MTNEQVVVIGAGFAGIAAATRLANQGYRVTLLEKNDSPGGRARKFTAEGFTFDMGPSWYWMPDVFDSYFAQFGKKTSDYYKLVRLDPSYKVFFGKGDQIDMPADLGRLKELFESIEVGAAEQLEKFLGQAAHKYKVGIQDWVYKPGQSIWEFAQPGIINDLIKLDIFNSMKKHVSKFFKNEKLVMLMEFPVLFLGQTAEKIPALYSLMNYADMVLGTWYPMGGMHEIIKGMVALAEERGVEFVYNADVSHIKVQNGEAKAVHLTDDRSFLADIVIAGADYHHVDSVLLPPDCRNYSDTYWDKRTLAPSSLIFYLGIDKKLKNLDHHNLFFDEPLEPHAAAIYENPDWPEKPLFYVCCPSKTDPTVAPEGKENLFILIPLAPDLEDSDAKREEYFQLVMDRLEKLTGQSIIEHVIYRRSYAHRDFISDYNAFKGNAYGLANTLGQTALLKPKLRNKKLKNLYYTGQLTVPGPGVPPSLISGQVVAHEIIKQKFSIAPQN</sequence>
<dbReference type="RefSeq" id="WP_192009544.1">
    <property type="nucleotide sequence ID" value="NZ_JACYTQ010000002.1"/>
</dbReference>
<dbReference type="InterPro" id="IPR014105">
    <property type="entry name" value="Carotenoid/retinoid_OxRdtase"/>
</dbReference>
<dbReference type="PANTHER" id="PTHR43734">
    <property type="entry name" value="PHYTOENE DESATURASE"/>
    <property type="match status" value="1"/>
</dbReference>
<keyword evidence="8" id="KW-1185">Reference proteome</keyword>
<keyword evidence="4 5" id="KW-0560">Oxidoreductase</keyword>
<reference evidence="7 8" key="1">
    <citation type="submission" date="2020-09" db="EMBL/GenBank/DDBJ databases">
        <title>Echinicola sp. CAU 1574 isolated from sand of Sido Beach.</title>
        <authorList>
            <person name="Kim W."/>
        </authorList>
    </citation>
    <scope>NUCLEOTIDE SEQUENCE [LARGE SCALE GENOMIC DNA]</scope>
    <source>
        <strain evidence="7 8">CAU 1574</strain>
    </source>
</reference>
<gene>
    <name evidence="7" type="primary">crtI</name>
    <name evidence="7" type="ORF">IFO69_08035</name>
</gene>
<evidence type="ECO:0000256" key="2">
    <source>
        <dbReference type="ARBA" id="ARBA00006046"/>
    </source>
</evidence>
<evidence type="ECO:0000259" key="6">
    <source>
        <dbReference type="Pfam" id="PF01593"/>
    </source>
</evidence>